<dbReference type="GO" id="GO:0006508">
    <property type="term" value="P:proteolysis"/>
    <property type="evidence" value="ECO:0007669"/>
    <property type="project" value="InterPro"/>
</dbReference>
<keyword evidence="3" id="KW-0677">Repeat</keyword>
<dbReference type="PROSITE" id="PS50208">
    <property type="entry name" value="CASPASE_P20"/>
    <property type="match status" value="1"/>
</dbReference>
<dbReference type="InterPro" id="IPR011029">
    <property type="entry name" value="DEATH-like_dom_sf"/>
</dbReference>
<dbReference type="GO" id="GO:0004197">
    <property type="term" value="F:cysteine-type endopeptidase activity"/>
    <property type="evidence" value="ECO:0007669"/>
    <property type="project" value="InterPro"/>
</dbReference>
<evidence type="ECO:0000256" key="4">
    <source>
        <dbReference type="ARBA" id="ARBA00057217"/>
    </source>
</evidence>
<reference evidence="9" key="3">
    <citation type="submission" date="2025-09" db="UniProtKB">
        <authorList>
            <consortium name="Ensembl"/>
        </authorList>
    </citation>
    <scope>IDENTIFICATION</scope>
    <source>
        <strain evidence="9">2N</strain>
    </source>
</reference>
<dbReference type="SMART" id="SM00115">
    <property type="entry name" value="CASc"/>
    <property type="match status" value="1"/>
</dbReference>
<dbReference type="Pfam" id="PF00656">
    <property type="entry name" value="Peptidase_C14"/>
    <property type="match status" value="2"/>
</dbReference>
<dbReference type="AlphaFoldDB" id="H0UT63"/>
<evidence type="ECO:0000313" key="9">
    <source>
        <dbReference type="Ensembl" id="ENSCPOP00000000087.3"/>
    </source>
</evidence>
<evidence type="ECO:0000313" key="10">
    <source>
        <dbReference type="Proteomes" id="UP000005447"/>
    </source>
</evidence>
<dbReference type="InterPro" id="IPR001875">
    <property type="entry name" value="DED_dom"/>
</dbReference>
<dbReference type="GeneTree" id="ENSGT00530000064199"/>
<dbReference type="SMART" id="SM00031">
    <property type="entry name" value="DED"/>
    <property type="match status" value="2"/>
</dbReference>
<evidence type="ECO:0000256" key="1">
    <source>
        <dbReference type="ARBA" id="ARBA00010134"/>
    </source>
</evidence>
<evidence type="ECO:0000259" key="7">
    <source>
        <dbReference type="PROSITE" id="PS50168"/>
    </source>
</evidence>
<feature type="domain" description="Caspase family p20" evidence="8">
    <location>
        <begin position="288"/>
        <end position="333"/>
    </location>
</feature>
<reference evidence="9" key="2">
    <citation type="submission" date="2025-08" db="UniProtKB">
        <authorList>
            <consortium name="Ensembl"/>
        </authorList>
    </citation>
    <scope>IDENTIFICATION</scope>
    <source>
        <strain evidence="9">2N</strain>
    </source>
</reference>
<dbReference type="InterPro" id="IPR001309">
    <property type="entry name" value="Pept_C14_p20"/>
</dbReference>
<dbReference type="InterPro" id="IPR015917">
    <property type="entry name" value="Pept_C14A"/>
</dbReference>
<gene>
    <name evidence="9" type="primary">CFLAR</name>
</gene>
<dbReference type="InterPro" id="IPR011600">
    <property type="entry name" value="Pept_C14_caspase"/>
</dbReference>
<dbReference type="GO" id="GO:0008047">
    <property type="term" value="F:enzyme activator activity"/>
    <property type="evidence" value="ECO:0007669"/>
    <property type="project" value="Ensembl"/>
</dbReference>
<dbReference type="CDD" id="cd08340">
    <property type="entry name" value="DED_c-FLIP_r2"/>
    <property type="match status" value="1"/>
</dbReference>
<dbReference type="GO" id="GO:0006915">
    <property type="term" value="P:apoptotic process"/>
    <property type="evidence" value="ECO:0007669"/>
    <property type="project" value="UniProtKB-KW"/>
</dbReference>
<dbReference type="EMBL" id="AAKN02051274">
    <property type="status" value="NOT_ANNOTATED_CDS"/>
    <property type="molecule type" value="Genomic_DNA"/>
</dbReference>
<keyword evidence="10" id="KW-1185">Reference proteome</keyword>
<dbReference type="STRING" id="10141.ENSCPOP00000000087"/>
<sequence>MEWALAQAAAEGQEPLPAALAMVLPAELIHQVEEALDEEEKEALAFLCRDVAVDLPPSSARDLLAALSERGQLTSLGLAELLYRVRRFDLLKRVLGMDRVALESHLRRHPGLVSSFRVLMMEIGEDLDKSDLSALTFLMRDYTGRGKTAKGKSFLELVIELEKLNLVAPDQLDLLEKCLKNIHRLDLKKKIEKHKQSVQGAQTSYMNSLQASFPNLSLTELSQNLRLQNGRSTGQGLETPRQKPTKMPIQESGALSSQYVPVERYRMQSKPLGICLIIDCVGNATEVLRGAFSSVGFKVQCFLYLKVGDMVQILRQVASSPQHQHHDSFVCVLSYLVSEAPLGASSLPEVDGPAVTSVESTKPWPQPHELHREADILWSHCTAQACLLELPEASQSLYLQGLSQQLLQDRRHPLLDLHVELNRRVYDWNSTVPPWQSQSPRP</sequence>
<dbReference type="Proteomes" id="UP000005447">
    <property type="component" value="Unassembled WGS sequence"/>
</dbReference>
<comment type="similarity">
    <text evidence="1">Belongs to the peptidase C14A family.</text>
</comment>
<dbReference type="GO" id="GO:0060544">
    <property type="term" value="P:regulation of necroptotic process"/>
    <property type="evidence" value="ECO:0007669"/>
    <property type="project" value="Ensembl"/>
</dbReference>
<dbReference type="SUPFAM" id="SSF52129">
    <property type="entry name" value="Caspase-like"/>
    <property type="match status" value="1"/>
</dbReference>
<feature type="domain" description="DED" evidence="7">
    <location>
        <begin position="115"/>
        <end position="193"/>
    </location>
</feature>
<keyword evidence="2" id="KW-0053">Apoptosis</keyword>
<dbReference type="GO" id="GO:0043123">
    <property type="term" value="P:positive regulation of canonical NF-kappaB signal transduction"/>
    <property type="evidence" value="ECO:0007669"/>
    <property type="project" value="Ensembl"/>
</dbReference>
<evidence type="ECO:0000256" key="3">
    <source>
        <dbReference type="ARBA" id="ARBA00022737"/>
    </source>
</evidence>
<evidence type="ECO:0000256" key="6">
    <source>
        <dbReference type="SAM" id="MobiDB-lite"/>
    </source>
</evidence>
<accession>H0UT63</accession>
<evidence type="ECO:0000256" key="2">
    <source>
        <dbReference type="ARBA" id="ARBA00022703"/>
    </source>
</evidence>
<dbReference type="Ensembl" id="ENSCPOT00000000099.3">
    <property type="protein sequence ID" value="ENSCPOP00000000087.3"/>
    <property type="gene ID" value="ENSCPOG00000000098.4"/>
</dbReference>
<proteinExistence type="inferred from homology"/>
<dbReference type="OMA" id="MPQHRDY"/>
<dbReference type="GO" id="GO:0097342">
    <property type="term" value="C:ripoptosome"/>
    <property type="evidence" value="ECO:0007669"/>
    <property type="project" value="Ensembl"/>
</dbReference>
<feature type="region of interest" description="Disordered" evidence="6">
    <location>
        <begin position="229"/>
        <end position="250"/>
    </location>
</feature>
<evidence type="ECO:0000256" key="5">
    <source>
        <dbReference type="ARBA" id="ARBA00074066"/>
    </source>
</evidence>
<dbReference type="Bgee" id="ENSCPOG00000000098">
    <property type="expression patterns" value="Expressed in liver and 13 other cell types or tissues"/>
</dbReference>
<dbReference type="GO" id="GO:1902042">
    <property type="term" value="P:negative regulation of extrinsic apoptotic signaling pathway via death domain receptors"/>
    <property type="evidence" value="ECO:0007669"/>
    <property type="project" value="Ensembl"/>
</dbReference>
<dbReference type="FunFam" id="1.10.533.10:FF:000020">
    <property type="entry name" value="CASP8 and FADD like apoptosis regulator"/>
    <property type="match status" value="1"/>
</dbReference>
<dbReference type="GO" id="GO:0031264">
    <property type="term" value="C:death-inducing signaling complex"/>
    <property type="evidence" value="ECO:0007669"/>
    <property type="project" value="Ensembl"/>
</dbReference>
<dbReference type="PANTHER" id="PTHR48169:SF3">
    <property type="entry name" value="CASP8 AND FADD LIKE APOPTOSIS REGULATOR"/>
    <property type="match status" value="1"/>
</dbReference>
<feature type="domain" description="DED" evidence="7">
    <location>
        <begin position="24"/>
        <end position="96"/>
    </location>
</feature>
<organism evidence="9 10">
    <name type="scientific">Cavia porcellus</name>
    <name type="common">Guinea pig</name>
    <dbReference type="NCBI Taxonomy" id="10141"/>
    <lineage>
        <taxon>Eukaryota</taxon>
        <taxon>Metazoa</taxon>
        <taxon>Chordata</taxon>
        <taxon>Craniata</taxon>
        <taxon>Vertebrata</taxon>
        <taxon>Euteleostomi</taxon>
        <taxon>Mammalia</taxon>
        <taxon>Eutheria</taxon>
        <taxon>Euarchontoglires</taxon>
        <taxon>Glires</taxon>
        <taxon>Rodentia</taxon>
        <taxon>Hystricomorpha</taxon>
        <taxon>Caviidae</taxon>
        <taxon>Cavia</taxon>
    </lineage>
</organism>
<comment type="function">
    <text evidence="4">Apoptosis regulator protein which may function as a crucial link between cell survival and cell death pathways in mammalian cells. Acts as an inhibitor of TNFRSF6 mediated apoptosis. A proteolytic fragment (p43) is likely retained in the death-inducing signaling complex (DISC) thereby blocking further recruitment and processing of caspase-8 at the complex. Full length and shorter isoforms have been shown either to induce apoptosis or to reduce TNFRSF-triggered apoptosis. Lacks enzymatic (caspase) activity.</text>
</comment>
<reference evidence="10" key="1">
    <citation type="journal article" date="2011" name="Nature">
        <title>A high-resolution map of human evolutionary constraint using 29 mammals.</title>
        <authorList>
            <person name="Lindblad-Toh K."/>
            <person name="Garber M."/>
            <person name="Zuk O."/>
            <person name="Lin M.F."/>
            <person name="Parker B.J."/>
            <person name="Washietl S."/>
            <person name="Kheradpour P."/>
            <person name="Ernst J."/>
            <person name="Jordan G."/>
            <person name="Mauceli E."/>
            <person name="Ward L.D."/>
            <person name="Lowe C.B."/>
            <person name="Holloway A.K."/>
            <person name="Clamp M."/>
            <person name="Gnerre S."/>
            <person name="Alfoldi J."/>
            <person name="Beal K."/>
            <person name="Chang J."/>
            <person name="Clawson H."/>
            <person name="Cuff J."/>
            <person name="Di Palma F."/>
            <person name="Fitzgerald S."/>
            <person name="Flicek P."/>
            <person name="Guttman M."/>
            <person name="Hubisz M.J."/>
            <person name="Jaffe D.B."/>
            <person name="Jungreis I."/>
            <person name="Kent W.J."/>
            <person name="Kostka D."/>
            <person name="Lara M."/>
            <person name="Martins A.L."/>
            <person name="Massingham T."/>
            <person name="Moltke I."/>
            <person name="Raney B.J."/>
            <person name="Rasmussen M.D."/>
            <person name="Robinson J."/>
            <person name="Stark A."/>
            <person name="Vilella A.J."/>
            <person name="Wen J."/>
            <person name="Xie X."/>
            <person name="Zody M.C."/>
            <person name="Baldwin J."/>
            <person name="Bloom T."/>
            <person name="Chin C.W."/>
            <person name="Heiman D."/>
            <person name="Nicol R."/>
            <person name="Nusbaum C."/>
            <person name="Young S."/>
            <person name="Wilkinson J."/>
            <person name="Worley K.C."/>
            <person name="Kovar C.L."/>
            <person name="Muzny D.M."/>
            <person name="Gibbs R.A."/>
            <person name="Cree A."/>
            <person name="Dihn H.H."/>
            <person name="Fowler G."/>
            <person name="Jhangiani S."/>
            <person name="Joshi V."/>
            <person name="Lee S."/>
            <person name="Lewis L.R."/>
            <person name="Nazareth L.V."/>
            <person name="Okwuonu G."/>
            <person name="Santibanez J."/>
            <person name="Warren W.C."/>
            <person name="Mardis E.R."/>
            <person name="Weinstock G.M."/>
            <person name="Wilson R.K."/>
            <person name="Delehaunty K."/>
            <person name="Dooling D."/>
            <person name="Fronik C."/>
            <person name="Fulton L."/>
            <person name="Fulton B."/>
            <person name="Graves T."/>
            <person name="Minx P."/>
            <person name="Sodergren E."/>
            <person name="Birney E."/>
            <person name="Margulies E.H."/>
            <person name="Herrero J."/>
            <person name="Green E.D."/>
            <person name="Haussler D."/>
            <person name="Siepel A."/>
            <person name="Goldman N."/>
            <person name="Pollard K.S."/>
            <person name="Pedersen J.S."/>
            <person name="Lander E.S."/>
            <person name="Kellis M."/>
        </authorList>
    </citation>
    <scope>NUCLEOTIDE SEQUENCE [LARGE SCALE GENOMIC DNA]</scope>
    <source>
        <strain evidence="10">2N</strain>
    </source>
</reference>
<dbReference type="PANTHER" id="PTHR48169">
    <property type="entry name" value="DED DOMAIN-CONTAINING PROTEIN"/>
    <property type="match status" value="1"/>
</dbReference>
<dbReference type="HOGENOM" id="CLU_036904_4_3_1"/>
<dbReference type="VEuPathDB" id="HostDB:ENSCPOG00000000098"/>
<dbReference type="FunFam" id="1.10.533.10:FF:000016">
    <property type="entry name" value="CASP8 and FADD-like apoptosis regulator"/>
    <property type="match status" value="1"/>
</dbReference>
<dbReference type="Pfam" id="PF01335">
    <property type="entry name" value="DED"/>
    <property type="match status" value="2"/>
</dbReference>
<dbReference type="SUPFAM" id="SSF47986">
    <property type="entry name" value="DEATH domain"/>
    <property type="match status" value="2"/>
</dbReference>
<name>H0UT63_CAVPO</name>
<dbReference type="FunCoup" id="H0UT63">
    <property type="interactions" value="625"/>
</dbReference>
<protein>
    <recommendedName>
        <fullName evidence="5">CASP8 and FADD-like apoptosis regulator</fullName>
    </recommendedName>
</protein>
<dbReference type="Gene3D" id="3.40.50.1460">
    <property type="match status" value="2"/>
</dbReference>
<dbReference type="InterPro" id="IPR029030">
    <property type="entry name" value="Caspase-like_dom_sf"/>
</dbReference>
<dbReference type="InParanoid" id="H0UT63"/>
<evidence type="ECO:0000259" key="8">
    <source>
        <dbReference type="PROSITE" id="PS50208"/>
    </source>
</evidence>
<dbReference type="Gene3D" id="1.10.533.10">
    <property type="entry name" value="Death Domain, Fas"/>
    <property type="match status" value="2"/>
</dbReference>
<dbReference type="PROSITE" id="PS50168">
    <property type="entry name" value="DED"/>
    <property type="match status" value="2"/>
</dbReference>
<dbReference type="GO" id="GO:0002020">
    <property type="term" value="F:protease binding"/>
    <property type="evidence" value="ECO:0007669"/>
    <property type="project" value="Ensembl"/>
</dbReference>